<keyword evidence="4" id="KW-1185">Reference proteome</keyword>
<dbReference type="AlphaFoldDB" id="A0AAE0AA41"/>
<protein>
    <recommendedName>
        <fullName evidence="2">RRM domain-containing protein</fullName>
    </recommendedName>
</protein>
<evidence type="ECO:0000313" key="4">
    <source>
        <dbReference type="Proteomes" id="UP001281410"/>
    </source>
</evidence>
<dbReference type="Gene3D" id="3.30.70.330">
    <property type="match status" value="1"/>
</dbReference>
<dbReference type="InterPro" id="IPR035979">
    <property type="entry name" value="RBD_domain_sf"/>
</dbReference>
<dbReference type="SMART" id="SM00360">
    <property type="entry name" value="RRM"/>
    <property type="match status" value="1"/>
</dbReference>
<dbReference type="CDD" id="cd00590">
    <property type="entry name" value="RRM_SF"/>
    <property type="match status" value="1"/>
</dbReference>
<dbReference type="GO" id="GO:0003723">
    <property type="term" value="F:RNA binding"/>
    <property type="evidence" value="ECO:0007669"/>
    <property type="project" value="UniProtKB-UniRule"/>
</dbReference>
<keyword evidence="1" id="KW-0694">RNA-binding</keyword>
<dbReference type="SUPFAM" id="SSF54928">
    <property type="entry name" value="RNA-binding domain, RBD"/>
    <property type="match status" value="1"/>
</dbReference>
<evidence type="ECO:0000256" key="1">
    <source>
        <dbReference type="PROSITE-ProRule" id="PRU00176"/>
    </source>
</evidence>
<reference evidence="3" key="1">
    <citation type="journal article" date="2023" name="Plant J.">
        <title>Genome sequences and population genomics provide insights into the demographic history, inbreeding, and mutation load of two 'living fossil' tree species of Dipteronia.</title>
        <authorList>
            <person name="Feng Y."/>
            <person name="Comes H.P."/>
            <person name="Chen J."/>
            <person name="Zhu S."/>
            <person name="Lu R."/>
            <person name="Zhang X."/>
            <person name="Li P."/>
            <person name="Qiu J."/>
            <person name="Olsen K.M."/>
            <person name="Qiu Y."/>
        </authorList>
    </citation>
    <scope>NUCLEOTIDE SEQUENCE</scope>
    <source>
        <strain evidence="3">NBL</strain>
    </source>
</reference>
<organism evidence="3 4">
    <name type="scientific">Dipteronia sinensis</name>
    <dbReference type="NCBI Taxonomy" id="43782"/>
    <lineage>
        <taxon>Eukaryota</taxon>
        <taxon>Viridiplantae</taxon>
        <taxon>Streptophyta</taxon>
        <taxon>Embryophyta</taxon>
        <taxon>Tracheophyta</taxon>
        <taxon>Spermatophyta</taxon>
        <taxon>Magnoliopsida</taxon>
        <taxon>eudicotyledons</taxon>
        <taxon>Gunneridae</taxon>
        <taxon>Pentapetalae</taxon>
        <taxon>rosids</taxon>
        <taxon>malvids</taxon>
        <taxon>Sapindales</taxon>
        <taxon>Sapindaceae</taxon>
        <taxon>Hippocastanoideae</taxon>
        <taxon>Acereae</taxon>
        <taxon>Dipteronia</taxon>
    </lineage>
</organism>
<proteinExistence type="predicted"/>
<accession>A0AAE0AA41</accession>
<feature type="domain" description="RRM" evidence="2">
    <location>
        <begin position="26"/>
        <end position="100"/>
    </location>
</feature>
<dbReference type="InterPro" id="IPR000504">
    <property type="entry name" value="RRM_dom"/>
</dbReference>
<dbReference type="Pfam" id="PF00076">
    <property type="entry name" value="RRM_1"/>
    <property type="match status" value="1"/>
</dbReference>
<sequence length="196" mass="22433">MREKGTERSSDLVSQGKQKDFRDNLASIFVDNPNQKVYQTCLWNLFKVFGRVRDIYLSAANTSRKIGYAFVRFESMEEARRVAEKTNGMHVPIRSKVTQSGWRTRRSMGTGVIMRHKGVKEDRGKMSRVEGCQRNCRSLSYVDVLKDKQTCNVENKEYKMASVELLITDSKVSDSNWLDKSAVGILKKFSNISKGT</sequence>
<gene>
    <name evidence="3" type="ORF">Dsin_020274</name>
</gene>
<dbReference type="EMBL" id="JANJYJ010000006">
    <property type="protein sequence ID" value="KAK3206228.1"/>
    <property type="molecule type" value="Genomic_DNA"/>
</dbReference>
<name>A0AAE0AA41_9ROSI</name>
<dbReference type="PROSITE" id="PS50102">
    <property type="entry name" value="RRM"/>
    <property type="match status" value="1"/>
</dbReference>
<evidence type="ECO:0000259" key="2">
    <source>
        <dbReference type="PROSITE" id="PS50102"/>
    </source>
</evidence>
<comment type="caution">
    <text evidence="3">The sequence shown here is derived from an EMBL/GenBank/DDBJ whole genome shotgun (WGS) entry which is preliminary data.</text>
</comment>
<evidence type="ECO:0000313" key="3">
    <source>
        <dbReference type="EMBL" id="KAK3206228.1"/>
    </source>
</evidence>
<dbReference type="Proteomes" id="UP001281410">
    <property type="component" value="Unassembled WGS sequence"/>
</dbReference>
<dbReference type="InterPro" id="IPR012677">
    <property type="entry name" value="Nucleotide-bd_a/b_plait_sf"/>
</dbReference>